<dbReference type="Proteomes" id="UP000199467">
    <property type="component" value="Unassembled WGS sequence"/>
</dbReference>
<dbReference type="RefSeq" id="WP_055985532.1">
    <property type="nucleotide sequence ID" value="NZ_FMZQ01000003.1"/>
</dbReference>
<accession>A0A1G6M1E2</accession>
<keyword evidence="1 3" id="KW-0489">Methyltransferase</keyword>
<evidence type="ECO:0000256" key="1">
    <source>
        <dbReference type="ARBA" id="ARBA00022603"/>
    </source>
</evidence>
<name>A0A1G6M1E2_9GAMM</name>
<dbReference type="Gene3D" id="3.40.50.150">
    <property type="entry name" value="Vaccinia Virus protein VP39"/>
    <property type="match status" value="1"/>
</dbReference>
<dbReference type="InterPro" id="IPR041698">
    <property type="entry name" value="Methyltransf_25"/>
</dbReference>
<organism evidence="3 4">
    <name type="scientific">Ectopseudomonas chengduensis</name>
    <dbReference type="NCBI Taxonomy" id="489632"/>
    <lineage>
        <taxon>Bacteria</taxon>
        <taxon>Pseudomonadati</taxon>
        <taxon>Pseudomonadota</taxon>
        <taxon>Gammaproteobacteria</taxon>
        <taxon>Pseudomonadales</taxon>
        <taxon>Pseudomonadaceae</taxon>
        <taxon>Ectopseudomonas</taxon>
    </lineage>
</organism>
<dbReference type="Gene3D" id="1.10.150.290">
    <property type="entry name" value="S-adenosyl-L-methionine-dependent methyltransferases"/>
    <property type="match status" value="1"/>
</dbReference>
<dbReference type="NCBIfam" id="NF002463">
    <property type="entry name" value="PRK01683.1"/>
    <property type="match status" value="1"/>
</dbReference>
<dbReference type="GO" id="GO:0032259">
    <property type="term" value="P:methylation"/>
    <property type="evidence" value="ECO:0007669"/>
    <property type="project" value="UniProtKB-KW"/>
</dbReference>
<gene>
    <name evidence="3" type="ORF">SAMN05216576_103257</name>
</gene>
<dbReference type="InterPro" id="IPR023149">
    <property type="entry name" value="Trans_acon_MeTrfase_C"/>
</dbReference>
<reference evidence="4" key="1">
    <citation type="submission" date="2016-10" db="EMBL/GenBank/DDBJ databases">
        <authorList>
            <person name="Varghese N."/>
            <person name="Submissions S."/>
        </authorList>
    </citation>
    <scope>NUCLEOTIDE SEQUENCE [LARGE SCALE GENOMIC DNA]</scope>
    <source>
        <strain evidence="4">DSM 26382</strain>
    </source>
</reference>
<evidence type="ECO:0000256" key="2">
    <source>
        <dbReference type="ARBA" id="ARBA00022679"/>
    </source>
</evidence>
<evidence type="ECO:0000313" key="4">
    <source>
        <dbReference type="Proteomes" id="UP000199467"/>
    </source>
</evidence>
<dbReference type="InterPro" id="IPR029063">
    <property type="entry name" value="SAM-dependent_MTases_sf"/>
</dbReference>
<sequence length="253" mass="28285">MSWSAQQYSLFERQRTRPVHDLLAAVPRDDVELAVDLGCGPGNSTAVLQAHAPQARVVGIDSSDDMLRAARERLPQVTFQLADIQHWQAERAPQLILANASLQWLPDHAQLYPRLLAQLAPGGWLAIQTPDNLQEPAHRLAREVATAGPWAAQIGEVRHVERHSAQAYYDILGAHASELDIWRTTYFHVLDNAAAVVEWFKSTALLPFLQPLEVEQQAAFLERYQAAIAEAYPAQADGRVLLPFPRLFLVARR</sequence>
<dbReference type="SUPFAM" id="SSF53335">
    <property type="entry name" value="S-adenosyl-L-methionine-dependent methyltransferases"/>
    <property type="match status" value="1"/>
</dbReference>
<dbReference type="PANTHER" id="PTHR43861">
    <property type="entry name" value="TRANS-ACONITATE 2-METHYLTRANSFERASE-RELATED"/>
    <property type="match status" value="1"/>
</dbReference>
<dbReference type="CDD" id="cd02440">
    <property type="entry name" value="AdoMet_MTases"/>
    <property type="match status" value="1"/>
</dbReference>
<evidence type="ECO:0000313" key="3">
    <source>
        <dbReference type="EMBL" id="SDC49290.1"/>
    </source>
</evidence>
<dbReference type="AlphaFoldDB" id="A0A1G6M1E2"/>
<protein>
    <submittedName>
        <fullName evidence="3">Trans-aconitate 2-methyltransferase</fullName>
    </submittedName>
</protein>
<keyword evidence="2 3" id="KW-0808">Transferase</keyword>
<keyword evidence="4" id="KW-1185">Reference proteome</keyword>
<proteinExistence type="predicted"/>
<dbReference type="Pfam" id="PF13649">
    <property type="entry name" value="Methyltransf_25"/>
    <property type="match status" value="1"/>
</dbReference>
<dbReference type="PANTHER" id="PTHR43861:SF1">
    <property type="entry name" value="TRANS-ACONITATE 2-METHYLTRANSFERASE"/>
    <property type="match status" value="1"/>
</dbReference>
<dbReference type="GO" id="GO:0030798">
    <property type="term" value="F:trans-aconitate 2-methyltransferase activity"/>
    <property type="evidence" value="ECO:0007669"/>
    <property type="project" value="InterPro"/>
</dbReference>
<dbReference type="EMBL" id="FMZQ01000003">
    <property type="protein sequence ID" value="SDC49290.1"/>
    <property type="molecule type" value="Genomic_DNA"/>
</dbReference>